<dbReference type="InterPro" id="IPR020904">
    <property type="entry name" value="Sc_DH/Rdtase_CS"/>
</dbReference>
<dbReference type="PRINTS" id="PR00080">
    <property type="entry name" value="SDRFAMILY"/>
</dbReference>
<dbReference type="GO" id="GO:0016020">
    <property type="term" value="C:membrane"/>
    <property type="evidence" value="ECO:0007669"/>
    <property type="project" value="TreeGrafter"/>
</dbReference>
<evidence type="ECO:0000259" key="4">
    <source>
        <dbReference type="SMART" id="SM00822"/>
    </source>
</evidence>
<feature type="domain" description="Ketoreductase" evidence="4">
    <location>
        <begin position="36"/>
        <end position="219"/>
    </location>
</feature>
<accession>A0A2M8P059</accession>
<evidence type="ECO:0000256" key="1">
    <source>
        <dbReference type="ARBA" id="ARBA00006484"/>
    </source>
</evidence>
<dbReference type="InterPro" id="IPR057326">
    <property type="entry name" value="KR_dom"/>
</dbReference>
<keyword evidence="2" id="KW-0560">Oxidoreductase</keyword>
<dbReference type="PIRSF" id="PIRSF000126">
    <property type="entry name" value="11-beta-HSD1"/>
    <property type="match status" value="1"/>
</dbReference>
<comment type="caution">
    <text evidence="5">The sequence shown here is derived from an EMBL/GenBank/DDBJ whole genome shotgun (WGS) entry which is preliminary data.</text>
</comment>
<dbReference type="Gene3D" id="3.40.50.720">
    <property type="entry name" value="NAD(P)-binding Rossmann-like Domain"/>
    <property type="match status" value="1"/>
</dbReference>
<proteinExistence type="inferred from homology"/>
<dbReference type="AlphaFoldDB" id="A0A2M8P059"/>
<organism evidence="5 6">
    <name type="scientific">Candidatus Thermofonsia Clade 1 bacterium</name>
    <dbReference type="NCBI Taxonomy" id="2364210"/>
    <lineage>
        <taxon>Bacteria</taxon>
        <taxon>Bacillati</taxon>
        <taxon>Chloroflexota</taxon>
        <taxon>Candidatus Thermofontia</taxon>
        <taxon>Candidatus Thermofonsia Clade 1</taxon>
    </lineage>
</organism>
<dbReference type="PRINTS" id="PR00081">
    <property type="entry name" value="GDHRDH"/>
</dbReference>
<dbReference type="Proteomes" id="UP000228921">
    <property type="component" value="Unassembled WGS sequence"/>
</dbReference>
<dbReference type="PROSITE" id="PS00061">
    <property type="entry name" value="ADH_SHORT"/>
    <property type="match status" value="1"/>
</dbReference>
<dbReference type="EMBL" id="PGTK01000005">
    <property type="protein sequence ID" value="PJF30934.1"/>
    <property type="molecule type" value="Genomic_DNA"/>
</dbReference>
<dbReference type="SMART" id="SM00822">
    <property type="entry name" value="PKS_KR"/>
    <property type="match status" value="1"/>
</dbReference>
<dbReference type="Pfam" id="PF00106">
    <property type="entry name" value="adh_short"/>
    <property type="match status" value="1"/>
</dbReference>
<dbReference type="GO" id="GO:0016491">
    <property type="term" value="F:oxidoreductase activity"/>
    <property type="evidence" value="ECO:0007669"/>
    <property type="project" value="UniProtKB-KW"/>
</dbReference>
<evidence type="ECO:0000256" key="3">
    <source>
        <dbReference type="RuleBase" id="RU000363"/>
    </source>
</evidence>
<reference evidence="5 6" key="1">
    <citation type="submission" date="2017-11" db="EMBL/GenBank/DDBJ databases">
        <title>Evolution of Phototrophy in the Chloroflexi Phylum Driven by Horizontal Gene Transfer.</title>
        <authorList>
            <person name="Ward L.M."/>
            <person name="Hemp J."/>
            <person name="Shih P.M."/>
            <person name="Mcglynn S.E."/>
            <person name="Fischer W."/>
        </authorList>
    </citation>
    <scope>NUCLEOTIDE SEQUENCE [LARGE SCALE GENOMIC DNA]</scope>
    <source>
        <strain evidence="5">CP2_2F</strain>
    </source>
</reference>
<dbReference type="InterPro" id="IPR002347">
    <property type="entry name" value="SDR_fam"/>
</dbReference>
<sequence>MRRLRWFLLGSAASVAAYWLVRYLRPEHSPLVLNQAVVIITGASSGIGRAYALAFARRGARVVLAARRAALLEEVRSEIATYAADVLCIPTDINDDAQLEHLVKTTLERYGRIDILINNAGMVMHGMLQNHDPSRVREMVNTNLASAINLTRLCLPTMLAQRSGVIMNISSVGGKVPNATVPAYAATKAGMNAFSDALRRQLEGTGVRVVNVLPAYTDTDMLSPAIQDYVRNLSLTVDTPQYVAEHTIDELLKGEQEIWFGGFTTRAVAWLERYVPFLSTLVQRALITPEVIAMVEGRLAAPEADVQQARQ</sequence>
<protein>
    <submittedName>
        <fullName evidence="5">Oxidoreductase</fullName>
    </submittedName>
</protein>
<evidence type="ECO:0000256" key="2">
    <source>
        <dbReference type="ARBA" id="ARBA00023002"/>
    </source>
</evidence>
<dbReference type="SUPFAM" id="SSF51735">
    <property type="entry name" value="NAD(P)-binding Rossmann-fold domains"/>
    <property type="match status" value="1"/>
</dbReference>
<evidence type="ECO:0000313" key="5">
    <source>
        <dbReference type="EMBL" id="PJF30934.1"/>
    </source>
</evidence>
<name>A0A2M8P059_9CHLR</name>
<dbReference type="InterPro" id="IPR036291">
    <property type="entry name" value="NAD(P)-bd_dom_sf"/>
</dbReference>
<gene>
    <name evidence="5" type="ORF">CUN51_05465</name>
</gene>
<dbReference type="PANTHER" id="PTHR44196:SF1">
    <property type="entry name" value="DEHYDROGENASE_REDUCTASE SDR FAMILY MEMBER 7B"/>
    <property type="match status" value="1"/>
</dbReference>
<evidence type="ECO:0000313" key="6">
    <source>
        <dbReference type="Proteomes" id="UP000228921"/>
    </source>
</evidence>
<comment type="similarity">
    <text evidence="1 3">Belongs to the short-chain dehydrogenases/reductases (SDR) family.</text>
</comment>
<dbReference type="PANTHER" id="PTHR44196">
    <property type="entry name" value="DEHYDROGENASE/REDUCTASE SDR FAMILY MEMBER 7B"/>
    <property type="match status" value="1"/>
</dbReference>